<dbReference type="InterPro" id="IPR011047">
    <property type="entry name" value="Quinoprotein_ADH-like_sf"/>
</dbReference>
<proteinExistence type="predicted"/>
<feature type="domain" description="Pyrrolo-quinoline quinone repeat" evidence="1">
    <location>
        <begin position="2"/>
        <end position="52"/>
    </location>
</feature>
<gene>
    <name evidence="2" type="ORF">KSF_001180</name>
</gene>
<dbReference type="SUPFAM" id="SSF50998">
    <property type="entry name" value="Quinoprotein alcohol dehydrogenase-like"/>
    <property type="match status" value="1"/>
</dbReference>
<dbReference type="Proteomes" id="UP000597444">
    <property type="component" value="Unassembled WGS sequence"/>
</dbReference>
<dbReference type="Gene3D" id="2.40.10.480">
    <property type="match status" value="1"/>
</dbReference>
<organism evidence="2 3">
    <name type="scientific">Reticulibacter mediterranei</name>
    <dbReference type="NCBI Taxonomy" id="2778369"/>
    <lineage>
        <taxon>Bacteria</taxon>
        <taxon>Bacillati</taxon>
        <taxon>Chloroflexota</taxon>
        <taxon>Ktedonobacteria</taxon>
        <taxon>Ktedonobacterales</taxon>
        <taxon>Reticulibacteraceae</taxon>
        <taxon>Reticulibacter</taxon>
    </lineage>
</organism>
<sequence length="54" mass="5846">MLYVVQRGEVIWALDAATGQQRWHISLEKGGVAPPCIADETVFVAAGSSLYALR</sequence>
<protein>
    <recommendedName>
        <fullName evidence="1">Pyrrolo-quinoline quinone repeat domain-containing protein</fullName>
    </recommendedName>
</protein>
<reference evidence="2" key="1">
    <citation type="submission" date="2020-10" db="EMBL/GenBank/DDBJ databases">
        <title>Taxonomic study of unclassified bacteria belonging to the class Ktedonobacteria.</title>
        <authorList>
            <person name="Yabe S."/>
            <person name="Wang C.M."/>
            <person name="Zheng Y."/>
            <person name="Sakai Y."/>
            <person name="Cavaletti L."/>
            <person name="Monciardini P."/>
            <person name="Donadio S."/>
        </authorList>
    </citation>
    <scope>NUCLEOTIDE SEQUENCE</scope>
    <source>
        <strain evidence="2">ID150040</strain>
    </source>
</reference>
<dbReference type="Pfam" id="PF13360">
    <property type="entry name" value="PQQ_2"/>
    <property type="match status" value="1"/>
</dbReference>
<dbReference type="InterPro" id="IPR002372">
    <property type="entry name" value="PQQ_rpt_dom"/>
</dbReference>
<accession>A0A8J3MZC8</accession>
<dbReference type="EMBL" id="BNJK01000001">
    <property type="protein sequence ID" value="GHO90070.1"/>
    <property type="molecule type" value="Genomic_DNA"/>
</dbReference>
<dbReference type="AlphaFoldDB" id="A0A8J3MZC8"/>
<keyword evidence="3" id="KW-1185">Reference proteome</keyword>
<evidence type="ECO:0000259" key="1">
    <source>
        <dbReference type="Pfam" id="PF13360"/>
    </source>
</evidence>
<name>A0A8J3MZC8_9CHLR</name>
<comment type="caution">
    <text evidence="2">The sequence shown here is derived from an EMBL/GenBank/DDBJ whole genome shotgun (WGS) entry which is preliminary data.</text>
</comment>
<evidence type="ECO:0000313" key="2">
    <source>
        <dbReference type="EMBL" id="GHO90070.1"/>
    </source>
</evidence>
<evidence type="ECO:0000313" key="3">
    <source>
        <dbReference type="Proteomes" id="UP000597444"/>
    </source>
</evidence>